<dbReference type="EMBL" id="SNZV01000008">
    <property type="protein sequence ID" value="TDS11129.1"/>
    <property type="molecule type" value="Genomic_DNA"/>
</dbReference>
<feature type="domain" description="FAD-binding" evidence="3">
    <location>
        <begin position="3"/>
        <end position="310"/>
    </location>
</feature>
<dbReference type="Gene3D" id="3.50.50.60">
    <property type="entry name" value="FAD/NAD(P)-binding domain"/>
    <property type="match status" value="1"/>
</dbReference>
<dbReference type="InterPro" id="IPR002938">
    <property type="entry name" value="FAD-bd"/>
</dbReference>
<accession>A0A4R7CV30</accession>
<name>A0A4R7CV30_9SPHI</name>
<dbReference type="InterPro" id="IPR050493">
    <property type="entry name" value="FAD-dep_Monooxygenase_BioMet"/>
</dbReference>
<keyword evidence="1" id="KW-0560">Oxidoreductase</keyword>
<dbReference type="InterPro" id="IPR036188">
    <property type="entry name" value="FAD/NAD-bd_sf"/>
</dbReference>
<dbReference type="PANTHER" id="PTHR13789">
    <property type="entry name" value="MONOOXYGENASE"/>
    <property type="match status" value="1"/>
</dbReference>
<proteinExistence type="predicted"/>
<gene>
    <name evidence="4" type="ORF">B0I21_108189</name>
</gene>
<dbReference type="RefSeq" id="WP_133641560.1">
    <property type="nucleotide sequence ID" value="NZ_SNZV01000008.1"/>
</dbReference>
<dbReference type="Proteomes" id="UP000294752">
    <property type="component" value="Unassembled WGS sequence"/>
</dbReference>
<dbReference type="SUPFAM" id="SSF51905">
    <property type="entry name" value="FAD/NAD(P)-binding domain"/>
    <property type="match status" value="1"/>
</dbReference>
<dbReference type="GO" id="GO:0004497">
    <property type="term" value="F:monooxygenase activity"/>
    <property type="evidence" value="ECO:0007669"/>
    <property type="project" value="UniProtKB-KW"/>
</dbReference>
<dbReference type="GO" id="GO:0071949">
    <property type="term" value="F:FAD binding"/>
    <property type="evidence" value="ECO:0007669"/>
    <property type="project" value="InterPro"/>
</dbReference>
<evidence type="ECO:0000313" key="5">
    <source>
        <dbReference type="Proteomes" id="UP000294752"/>
    </source>
</evidence>
<evidence type="ECO:0000313" key="4">
    <source>
        <dbReference type="EMBL" id="TDS11129.1"/>
    </source>
</evidence>
<dbReference type="PANTHER" id="PTHR13789:SF309">
    <property type="entry name" value="PUTATIVE (AFU_ORTHOLOGUE AFUA_6G14510)-RELATED"/>
    <property type="match status" value="1"/>
</dbReference>
<evidence type="ECO:0000256" key="1">
    <source>
        <dbReference type="ARBA" id="ARBA00023002"/>
    </source>
</evidence>
<sequence length="386" mass="42896">MNVKVAIVGGGVAGLTTAIGLHKLGIRAQVFERVQLLRGIGAGFGLAANAMQAFDYLGLRAGVEQIGHFLPSYNILDQNGKVLVSPSTGDITKNYHQKNFSIHRGDLHQFLLAQLPTDAVTLGKEAIRVSKKEQTVVVHFADGSSIEVEALIVADGVKSPIRQQLIPSSKPRYSGYTCWRAIIDNSSTNIQLGTETWGARGRFGMTPLVNNKLYWYACINAAPNSHVYRHFKVADLRQHFNKYHSAVSDVLAHTADEDLLWNDIIDIKPLRSLADGRIIYLGDAGHATTPNLGQGACQAIEDVAVLVDELRRKQDFVEAFQHVNRRRLSRTRYITDTSWQIGKIAQWENPVLIAVRNIAMRILPEKIKQIPLQKLMKEDFMSINKG</sequence>
<dbReference type="PRINTS" id="PR00420">
    <property type="entry name" value="RNGMNOXGNASE"/>
</dbReference>
<protein>
    <submittedName>
        <fullName evidence="4">2-polyprenyl-6-methoxyphenol hydroxylase-like FAD-dependent oxidoreductase</fullName>
    </submittedName>
</protein>
<evidence type="ECO:0000256" key="2">
    <source>
        <dbReference type="ARBA" id="ARBA00023033"/>
    </source>
</evidence>
<organism evidence="4 5">
    <name type="scientific">Sphingobacterium paludis</name>
    <dbReference type="NCBI Taxonomy" id="1476465"/>
    <lineage>
        <taxon>Bacteria</taxon>
        <taxon>Pseudomonadati</taxon>
        <taxon>Bacteroidota</taxon>
        <taxon>Sphingobacteriia</taxon>
        <taxon>Sphingobacteriales</taxon>
        <taxon>Sphingobacteriaceae</taxon>
        <taxon>Sphingobacterium</taxon>
    </lineage>
</organism>
<keyword evidence="5" id="KW-1185">Reference proteome</keyword>
<dbReference type="AlphaFoldDB" id="A0A4R7CV30"/>
<comment type="caution">
    <text evidence="4">The sequence shown here is derived from an EMBL/GenBank/DDBJ whole genome shotgun (WGS) entry which is preliminary data.</text>
</comment>
<dbReference type="Pfam" id="PF01494">
    <property type="entry name" value="FAD_binding_3"/>
    <property type="match status" value="1"/>
</dbReference>
<dbReference type="NCBIfam" id="NF005243">
    <property type="entry name" value="PRK06753.1"/>
    <property type="match status" value="1"/>
</dbReference>
<dbReference type="OrthoDB" id="9766816at2"/>
<reference evidence="4 5" key="1">
    <citation type="submission" date="2019-03" db="EMBL/GenBank/DDBJ databases">
        <title>Genomic Encyclopedia of Type Strains, Phase III (KMG-III): the genomes of soil and plant-associated and newly described type strains.</title>
        <authorList>
            <person name="Whitman W."/>
        </authorList>
    </citation>
    <scope>NUCLEOTIDE SEQUENCE [LARGE SCALE GENOMIC DNA]</scope>
    <source>
        <strain evidence="4 5">CGMCC 1.12801</strain>
    </source>
</reference>
<evidence type="ECO:0000259" key="3">
    <source>
        <dbReference type="Pfam" id="PF01494"/>
    </source>
</evidence>
<keyword evidence="2" id="KW-0503">Monooxygenase</keyword>